<dbReference type="InterPro" id="IPR022791">
    <property type="entry name" value="L-PG_synthase/AglD"/>
</dbReference>
<dbReference type="EMBL" id="UINC01036179">
    <property type="protein sequence ID" value="SVB29752.1"/>
    <property type="molecule type" value="Genomic_DNA"/>
</dbReference>
<dbReference type="PANTHER" id="PTHR39087">
    <property type="entry name" value="UPF0104 MEMBRANE PROTEIN MJ1595"/>
    <property type="match status" value="1"/>
</dbReference>
<feature type="transmembrane region" description="Helical" evidence="6">
    <location>
        <begin position="231"/>
        <end position="255"/>
    </location>
</feature>
<organism evidence="7">
    <name type="scientific">marine metagenome</name>
    <dbReference type="NCBI Taxonomy" id="408172"/>
    <lineage>
        <taxon>unclassified sequences</taxon>
        <taxon>metagenomes</taxon>
        <taxon>ecological metagenomes</taxon>
    </lineage>
</organism>
<comment type="subcellular location">
    <subcellularLocation>
        <location evidence="1">Cell membrane</location>
        <topology evidence="1">Multi-pass membrane protein</topology>
    </subcellularLocation>
</comment>
<dbReference type="PANTHER" id="PTHR39087:SF2">
    <property type="entry name" value="UPF0104 MEMBRANE PROTEIN MJ1595"/>
    <property type="match status" value="1"/>
</dbReference>
<evidence type="ECO:0000256" key="4">
    <source>
        <dbReference type="ARBA" id="ARBA00022989"/>
    </source>
</evidence>
<evidence type="ECO:0008006" key="8">
    <source>
        <dbReference type="Google" id="ProtNLM"/>
    </source>
</evidence>
<feature type="transmembrane region" description="Helical" evidence="6">
    <location>
        <begin position="151"/>
        <end position="173"/>
    </location>
</feature>
<accession>A0A382CV77</accession>
<gene>
    <name evidence="7" type="ORF">METZ01_LOCUS182606</name>
</gene>
<feature type="transmembrane region" description="Helical" evidence="6">
    <location>
        <begin position="179"/>
        <end position="199"/>
    </location>
</feature>
<feature type="transmembrane region" description="Helical" evidence="6">
    <location>
        <begin position="82"/>
        <end position="104"/>
    </location>
</feature>
<evidence type="ECO:0000256" key="3">
    <source>
        <dbReference type="ARBA" id="ARBA00022692"/>
    </source>
</evidence>
<evidence type="ECO:0000313" key="7">
    <source>
        <dbReference type="EMBL" id="SVB29752.1"/>
    </source>
</evidence>
<dbReference type="NCBIfam" id="TIGR00374">
    <property type="entry name" value="flippase-like domain"/>
    <property type="match status" value="1"/>
</dbReference>
<feature type="non-terminal residue" evidence="7">
    <location>
        <position position="1"/>
    </location>
</feature>
<sequence length="282" mass="30542">WPVVTVGYAANNILPVRLGEIVRAYYLNIREGVGKTSGLATILIERVFDGLALLFLVAVVSLFIPVTGLFQDLGDQAHVNWLFLTLSLSVPFFTLTTGLIVMAIWPQTIESLVGWLLKLIPKRIQPVATTLSSQFLLGLSALRYPRRLGAIFMLSVPVWLSEATMYFLIALGFDLQDHFPSISLLVGVLILTTATSNLGTSIPSTGGGVGPFEFFAQATLLFFSVDVSVASAYILVLHAALLIPITALGIIYVWMSSSSLTELARASQKDSSVPESKPVSLR</sequence>
<evidence type="ECO:0000256" key="6">
    <source>
        <dbReference type="SAM" id="Phobius"/>
    </source>
</evidence>
<evidence type="ECO:0000256" key="2">
    <source>
        <dbReference type="ARBA" id="ARBA00022475"/>
    </source>
</evidence>
<dbReference type="GO" id="GO:0005886">
    <property type="term" value="C:plasma membrane"/>
    <property type="evidence" value="ECO:0007669"/>
    <property type="project" value="UniProtKB-SubCell"/>
</dbReference>
<keyword evidence="2" id="KW-1003">Cell membrane</keyword>
<protein>
    <recommendedName>
        <fullName evidence="8">Flippase-like domain-containing protein</fullName>
    </recommendedName>
</protein>
<feature type="transmembrane region" description="Helical" evidence="6">
    <location>
        <begin position="51"/>
        <end position="70"/>
    </location>
</feature>
<keyword evidence="5 6" id="KW-0472">Membrane</keyword>
<dbReference type="Pfam" id="PF03706">
    <property type="entry name" value="LPG_synthase_TM"/>
    <property type="match status" value="1"/>
</dbReference>
<name>A0A382CV77_9ZZZZ</name>
<evidence type="ECO:0000256" key="1">
    <source>
        <dbReference type="ARBA" id="ARBA00004651"/>
    </source>
</evidence>
<proteinExistence type="predicted"/>
<keyword evidence="3 6" id="KW-0812">Transmembrane</keyword>
<reference evidence="7" key="1">
    <citation type="submission" date="2018-05" db="EMBL/GenBank/DDBJ databases">
        <authorList>
            <person name="Lanie J.A."/>
            <person name="Ng W.-L."/>
            <person name="Kazmierczak K.M."/>
            <person name="Andrzejewski T.M."/>
            <person name="Davidsen T.M."/>
            <person name="Wayne K.J."/>
            <person name="Tettelin H."/>
            <person name="Glass J.I."/>
            <person name="Rusch D."/>
            <person name="Podicherti R."/>
            <person name="Tsui H.-C.T."/>
            <person name="Winkler M.E."/>
        </authorList>
    </citation>
    <scope>NUCLEOTIDE SEQUENCE</scope>
</reference>
<keyword evidence="4 6" id="KW-1133">Transmembrane helix</keyword>
<evidence type="ECO:0000256" key="5">
    <source>
        <dbReference type="ARBA" id="ARBA00023136"/>
    </source>
</evidence>
<dbReference type="AlphaFoldDB" id="A0A382CV77"/>